<feature type="coiled-coil region" evidence="1">
    <location>
        <begin position="157"/>
        <end position="184"/>
    </location>
</feature>
<dbReference type="Pfam" id="PF13257">
    <property type="entry name" value="DUF4048"/>
    <property type="match status" value="1"/>
</dbReference>
<reference evidence="5" key="1">
    <citation type="submission" date="2021-03" db="EMBL/GenBank/DDBJ databases">
        <authorList>
            <person name="Tagirdzhanova G."/>
        </authorList>
    </citation>
    <scope>NUCLEOTIDE SEQUENCE</scope>
</reference>
<evidence type="ECO:0000313" key="6">
    <source>
        <dbReference type="Proteomes" id="UP000664169"/>
    </source>
</evidence>
<feature type="region of interest" description="Disordered" evidence="2">
    <location>
        <begin position="127"/>
        <end position="146"/>
    </location>
</feature>
<organism evidence="5 6">
    <name type="scientific">Gomphillus americanus</name>
    <dbReference type="NCBI Taxonomy" id="1940652"/>
    <lineage>
        <taxon>Eukaryota</taxon>
        <taxon>Fungi</taxon>
        <taxon>Dikarya</taxon>
        <taxon>Ascomycota</taxon>
        <taxon>Pezizomycotina</taxon>
        <taxon>Lecanoromycetes</taxon>
        <taxon>OSLEUM clade</taxon>
        <taxon>Ostropomycetidae</taxon>
        <taxon>Ostropales</taxon>
        <taxon>Graphidaceae</taxon>
        <taxon>Gomphilloideae</taxon>
        <taxon>Gomphillus</taxon>
    </lineage>
</organism>
<dbReference type="AlphaFoldDB" id="A0A8H3IAF8"/>
<keyword evidence="3" id="KW-0732">Signal</keyword>
<gene>
    <name evidence="5" type="ORF">GOMPHAMPRED_007920</name>
</gene>
<comment type="caution">
    <text evidence="5">The sequence shown here is derived from an EMBL/GenBank/DDBJ whole genome shotgun (WGS) entry which is preliminary data.</text>
</comment>
<feature type="compositionally biased region" description="Low complexity" evidence="2">
    <location>
        <begin position="446"/>
        <end position="470"/>
    </location>
</feature>
<evidence type="ECO:0000313" key="5">
    <source>
        <dbReference type="EMBL" id="CAF9913450.1"/>
    </source>
</evidence>
<feature type="signal peptide" evidence="3">
    <location>
        <begin position="1"/>
        <end position="17"/>
    </location>
</feature>
<evidence type="ECO:0000256" key="2">
    <source>
        <dbReference type="SAM" id="MobiDB-lite"/>
    </source>
</evidence>
<dbReference type="Proteomes" id="UP000664169">
    <property type="component" value="Unassembled WGS sequence"/>
</dbReference>
<dbReference type="OrthoDB" id="4097086at2759"/>
<feature type="region of interest" description="Disordered" evidence="2">
    <location>
        <begin position="214"/>
        <end position="237"/>
    </location>
</feature>
<proteinExistence type="predicted"/>
<keyword evidence="6" id="KW-1185">Reference proteome</keyword>
<dbReference type="EMBL" id="CAJPDQ010000008">
    <property type="protein sequence ID" value="CAF9913450.1"/>
    <property type="molecule type" value="Genomic_DNA"/>
</dbReference>
<evidence type="ECO:0000259" key="4">
    <source>
        <dbReference type="Pfam" id="PF13257"/>
    </source>
</evidence>
<accession>A0A8H3IAF8</accession>
<feature type="domain" description="DUF4048" evidence="4">
    <location>
        <begin position="250"/>
        <end position="377"/>
    </location>
</feature>
<feature type="compositionally biased region" description="Low complexity" evidence="2">
    <location>
        <begin position="226"/>
        <end position="237"/>
    </location>
</feature>
<name>A0A8H3IAF8_9LECA</name>
<sequence>MSFILVSLSLLAIFLLATIIYDVTNIADSTHYDPYNQEPLSPITEFCLSERAVSKSEYTTEINPQNLGIQQPTATFRLQLNWNSDSMAKLPECSHAGSVENNESAAVPRVMKRFSIQLPLTSLSSLDGSSSEVEIPRSTSPKEVIEKPDSGSFLVALAAQERRVLELKEELHKAESDLTKLKRQWAHHEALRKRQEIQQQAQPLRSIKSPTQSIPLMQEGKGTGGLATRRSTTTARTRQIQRKVFEGGRHTRALSLLSPTSMANRGSISGHIEVHTEKPRVEPGPKTAIPRISIPVHAKQQSLDIPKEDIVATGIQIMDDLKEGLWTFIEDLRQATVGEEALSPSRIRHGVSLNGIQNKMVNTMSDKDLATLNQASSQSTSTILKQSGVDAAFPLLPVVSALPQTITTVVRNSSASKASKTSSDDDDEVWDTWASPPRKDVSLNCSSTTRSTPRSSVSSDSKGSNSLLDSTPWPALHKLTPGNLTRTASTLMREWERSLNSPSEAVMGPR</sequence>
<evidence type="ECO:0000256" key="3">
    <source>
        <dbReference type="SAM" id="SignalP"/>
    </source>
</evidence>
<dbReference type="InterPro" id="IPR025122">
    <property type="entry name" value="DUF4048"/>
</dbReference>
<evidence type="ECO:0000256" key="1">
    <source>
        <dbReference type="SAM" id="Coils"/>
    </source>
</evidence>
<feature type="region of interest" description="Disordered" evidence="2">
    <location>
        <begin position="411"/>
        <end position="481"/>
    </location>
</feature>
<protein>
    <recommendedName>
        <fullName evidence="4">DUF4048 domain-containing protein</fullName>
    </recommendedName>
</protein>
<keyword evidence="1" id="KW-0175">Coiled coil</keyword>
<feature type="chain" id="PRO_5034704456" description="DUF4048 domain-containing protein" evidence="3">
    <location>
        <begin position="18"/>
        <end position="510"/>
    </location>
</feature>